<dbReference type="OrthoDB" id="9769158at2"/>
<proteinExistence type="predicted"/>
<dbReference type="GO" id="GO:0005737">
    <property type="term" value="C:cytoplasm"/>
    <property type="evidence" value="ECO:0007669"/>
    <property type="project" value="TreeGrafter"/>
</dbReference>
<reference evidence="1 2" key="1">
    <citation type="submission" date="2017-06" db="EMBL/GenBank/DDBJ databases">
        <authorList>
            <person name="Kim H.J."/>
            <person name="Triplett B.A."/>
        </authorList>
    </citation>
    <scope>NUCLEOTIDE SEQUENCE [LARGE SCALE GENOMIC DNA]</scope>
    <source>
        <strain evidence="1 2">CGMCC 4.1858</strain>
    </source>
</reference>
<dbReference type="Proteomes" id="UP000198280">
    <property type="component" value="Unassembled WGS sequence"/>
</dbReference>
<name>A0A239DVC9_9ACTN</name>
<dbReference type="RefSeq" id="WP_089223724.1">
    <property type="nucleotide sequence ID" value="NZ_FZOF01000005.1"/>
</dbReference>
<dbReference type="EMBL" id="FZOF01000005">
    <property type="protein sequence ID" value="SNS35702.1"/>
    <property type="molecule type" value="Genomic_DNA"/>
</dbReference>
<sequence>MTETIPHDPGLHVSCSALPRTSRPDRFRSRIGVDLAGGFYPAPRRYELFLSPGCPLSQRVAITLDLLGLRDSVVTTPVPAGAAGGTARAALRGAYEATWHRYDGPLTVPALCDRWTGRVVSNHTPDILGDLTGRLGAEGCAPAHPLCPPALLAGIEAVRHTVDAGLTRAARRAAQGAPSGRGAALRTLHTTLGLLDRRLARGGPHVLGAHLTAADVDLWVALVHLPGGLLPPYARLTAYVARLDRHPAFHAQRTAATLAPTA</sequence>
<dbReference type="Gene3D" id="1.20.1050.10">
    <property type="match status" value="1"/>
</dbReference>
<evidence type="ECO:0000313" key="1">
    <source>
        <dbReference type="EMBL" id="SNS35702.1"/>
    </source>
</evidence>
<keyword evidence="1" id="KW-0808">Transferase</keyword>
<dbReference type="InterPro" id="IPR036249">
    <property type="entry name" value="Thioredoxin-like_sf"/>
</dbReference>
<dbReference type="Gene3D" id="3.40.30.10">
    <property type="entry name" value="Glutaredoxin"/>
    <property type="match status" value="2"/>
</dbReference>
<accession>A0A239DVC9</accession>
<dbReference type="InterPro" id="IPR016639">
    <property type="entry name" value="GST_Omega/GSH"/>
</dbReference>
<dbReference type="SUPFAM" id="SSF52833">
    <property type="entry name" value="Thioredoxin-like"/>
    <property type="match status" value="1"/>
</dbReference>
<gene>
    <name evidence="1" type="ORF">SAMN05216252_105151</name>
</gene>
<dbReference type="SUPFAM" id="SSF47616">
    <property type="entry name" value="GST C-terminal domain-like"/>
    <property type="match status" value="1"/>
</dbReference>
<dbReference type="PANTHER" id="PTHR32419:SF6">
    <property type="entry name" value="GLUTATHIONE S-TRANSFERASE OMEGA-LIKE 1-RELATED"/>
    <property type="match status" value="1"/>
</dbReference>
<dbReference type="GO" id="GO:0004364">
    <property type="term" value="F:glutathione transferase activity"/>
    <property type="evidence" value="ECO:0007669"/>
    <property type="project" value="InterPro"/>
</dbReference>
<evidence type="ECO:0000313" key="2">
    <source>
        <dbReference type="Proteomes" id="UP000198280"/>
    </source>
</evidence>
<dbReference type="PANTHER" id="PTHR32419">
    <property type="entry name" value="GLUTATHIONYL-HYDROQUINONE REDUCTASE"/>
    <property type="match status" value="1"/>
</dbReference>
<organism evidence="1 2">
    <name type="scientific">Actinacidiphila glaucinigra</name>
    <dbReference type="NCBI Taxonomy" id="235986"/>
    <lineage>
        <taxon>Bacteria</taxon>
        <taxon>Bacillati</taxon>
        <taxon>Actinomycetota</taxon>
        <taxon>Actinomycetes</taxon>
        <taxon>Kitasatosporales</taxon>
        <taxon>Streptomycetaceae</taxon>
        <taxon>Actinacidiphila</taxon>
    </lineage>
</organism>
<protein>
    <submittedName>
        <fullName evidence="1">Putative glutathione S-transferase</fullName>
    </submittedName>
</protein>
<dbReference type="AlphaFoldDB" id="A0A239DVC9"/>
<dbReference type="InterPro" id="IPR036282">
    <property type="entry name" value="Glutathione-S-Trfase_C_sf"/>
</dbReference>
<keyword evidence="2" id="KW-1185">Reference proteome</keyword>